<dbReference type="InterPro" id="IPR000577">
    <property type="entry name" value="Carb_kinase_FGGY"/>
</dbReference>
<evidence type="ECO:0000259" key="6">
    <source>
        <dbReference type="Pfam" id="PF02782"/>
    </source>
</evidence>
<comment type="similarity">
    <text evidence="1 4">Belongs to the FGGY kinase family.</text>
</comment>
<dbReference type="Gene3D" id="3.30.420.40">
    <property type="match status" value="2"/>
</dbReference>
<dbReference type="InterPro" id="IPR050406">
    <property type="entry name" value="FGGY_Carb_Kinase"/>
</dbReference>
<accession>A0ABX0SHX5</accession>
<dbReference type="GO" id="GO:0016301">
    <property type="term" value="F:kinase activity"/>
    <property type="evidence" value="ECO:0007669"/>
    <property type="project" value="UniProtKB-KW"/>
</dbReference>
<dbReference type="EMBL" id="JAAMOZ010000001">
    <property type="protein sequence ID" value="NIH57954.1"/>
    <property type="molecule type" value="Genomic_DNA"/>
</dbReference>
<sequence>MADLVIGLDVGTSGTKTVLMADDGTALASASWHYAIDRRSPVEVEQDAEDWWTAIVRSVRAVTDGIDPARIGALAMSVQGGTLVNADRDGNPLAPARSWLDSRAAAAAQALDARFGAHGFYERTGWKLGPRYNAAQIADMRSHDHDLFAATGLFLSTHDFLAMRLTGRPCLDRNSAGITQLTNAAERRYDPDILEAIGIDESVLPGLVDPGEAIGTLTPRAAADLGLPRDVVVVAGGHDQYCAALGAGALDASTLVLSTGTAWVVLGASAVPLPDPRENLSFSDHVLPGLWGAFCSLLNGGSSLEWVRGLWGTSGEPLSFDAVTQDVLATPAGSDGLMLVPHFGATVPVWDERSRGGFVGMDLTHERRHFVRATLEGICYEAATLVALHRGVNPQVSAVRVMGGATQSPVWPRIIADVLGEPIDVLREPDAACRGAAMLAAAADPARIGECCLRMMPGSTRLEPGPDSAFYQDAVPRRAAFVSSLDAAQRQASTPERN</sequence>
<dbReference type="SUPFAM" id="SSF53067">
    <property type="entry name" value="Actin-like ATPase domain"/>
    <property type="match status" value="2"/>
</dbReference>
<keyword evidence="3 4" id="KW-0418">Kinase</keyword>
<organism evidence="7 8">
    <name type="scientific">Brooklawnia cerclae</name>
    <dbReference type="NCBI Taxonomy" id="349934"/>
    <lineage>
        <taxon>Bacteria</taxon>
        <taxon>Bacillati</taxon>
        <taxon>Actinomycetota</taxon>
        <taxon>Actinomycetes</taxon>
        <taxon>Propionibacteriales</taxon>
        <taxon>Propionibacteriaceae</taxon>
        <taxon>Brooklawnia</taxon>
    </lineage>
</organism>
<dbReference type="InterPro" id="IPR018485">
    <property type="entry name" value="FGGY_C"/>
</dbReference>
<evidence type="ECO:0000313" key="8">
    <source>
        <dbReference type="Proteomes" id="UP000749311"/>
    </source>
</evidence>
<gene>
    <name evidence="7" type="ORF">FB473_002599</name>
</gene>
<dbReference type="PROSITE" id="PS00445">
    <property type="entry name" value="FGGY_KINASES_2"/>
    <property type="match status" value="1"/>
</dbReference>
<dbReference type="InterPro" id="IPR043129">
    <property type="entry name" value="ATPase_NBD"/>
</dbReference>
<evidence type="ECO:0000256" key="2">
    <source>
        <dbReference type="ARBA" id="ARBA00022679"/>
    </source>
</evidence>
<evidence type="ECO:0000313" key="7">
    <source>
        <dbReference type="EMBL" id="NIH57954.1"/>
    </source>
</evidence>
<evidence type="ECO:0000256" key="4">
    <source>
        <dbReference type="RuleBase" id="RU003733"/>
    </source>
</evidence>
<evidence type="ECO:0000256" key="3">
    <source>
        <dbReference type="ARBA" id="ARBA00022777"/>
    </source>
</evidence>
<reference evidence="7 8" key="1">
    <citation type="submission" date="2020-02" db="EMBL/GenBank/DDBJ databases">
        <title>Sequencing the genomes of 1000 actinobacteria strains.</title>
        <authorList>
            <person name="Klenk H.-P."/>
        </authorList>
    </citation>
    <scope>NUCLEOTIDE SEQUENCE [LARGE SCALE GENOMIC DNA]</scope>
    <source>
        <strain evidence="7 8">DSM 19609</strain>
    </source>
</reference>
<dbReference type="InterPro" id="IPR018483">
    <property type="entry name" value="Carb_kinase_FGGY_CS"/>
</dbReference>
<dbReference type="RefSeq" id="WP_167168501.1">
    <property type="nucleotide sequence ID" value="NZ_BAAAOO010000007.1"/>
</dbReference>
<dbReference type="Pfam" id="PF00370">
    <property type="entry name" value="FGGY_N"/>
    <property type="match status" value="1"/>
</dbReference>
<dbReference type="Proteomes" id="UP000749311">
    <property type="component" value="Unassembled WGS sequence"/>
</dbReference>
<name>A0ABX0SHX5_9ACTN</name>
<feature type="domain" description="Carbohydrate kinase FGGY C-terminal" evidence="6">
    <location>
        <begin position="256"/>
        <end position="443"/>
    </location>
</feature>
<feature type="domain" description="Carbohydrate kinase FGGY N-terminal" evidence="5">
    <location>
        <begin position="5"/>
        <end position="246"/>
    </location>
</feature>
<evidence type="ECO:0000259" key="5">
    <source>
        <dbReference type="Pfam" id="PF00370"/>
    </source>
</evidence>
<evidence type="ECO:0000256" key="1">
    <source>
        <dbReference type="ARBA" id="ARBA00009156"/>
    </source>
</evidence>
<dbReference type="PIRSF" id="PIRSF000538">
    <property type="entry name" value="GlpK"/>
    <property type="match status" value="1"/>
</dbReference>
<keyword evidence="8" id="KW-1185">Reference proteome</keyword>
<proteinExistence type="inferred from homology"/>
<dbReference type="PANTHER" id="PTHR43095">
    <property type="entry name" value="SUGAR KINASE"/>
    <property type="match status" value="1"/>
</dbReference>
<comment type="caution">
    <text evidence="7">The sequence shown here is derived from an EMBL/GenBank/DDBJ whole genome shotgun (WGS) entry which is preliminary data.</text>
</comment>
<dbReference type="Pfam" id="PF02782">
    <property type="entry name" value="FGGY_C"/>
    <property type="match status" value="1"/>
</dbReference>
<dbReference type="InterPro" id="IPR018484">
    <property type="entry name" value="FGGY_N"/>
</dbReference>
<protein>
    <submittedName>
        <fullName evidence="7">Sugar (Pentulose or hexulose) kinase</fullName>
    </submittedName>
</protein>
<keyword evidence="2 4" id="KW-0808">Transferase</keyword>